<dbReference type="GO" id="GO:0006614">
    <property type="term" value="P:SRP-dependent cotranslational protein targeting to membrane"/>
    <property type="evidence" value="ECO:0007669"/>
    <property type="project" value="InterPro"/>
</dbReference>
<evidence type="ECO:0000256" key="2">
    <source>
        <dbReference type="ARBA" id="ARBA00008531"/>
    </source>
</evidence>
<sequence>MQVKRYKAADMRRALELVRSDLGEDAVILSSNNGRKGVEILATADDCQQLLDSANSPEPTAEEKINVFAKYESAAEQEGLAMLDDLSSTANRSSVSDEQQRELVKAASADKSYLAEQLEKLAAQVSFPNKTGGISRKPHVVKAERSRSLSRNGFNGRSSNKLMTESAKASATASIEVVEDSDFSQSFRVASQQATRSYGEMAGDDYFVEDEYSAIESPVRSKTRDQIRAELEAERAEAALAKEQRAKAEQAKVEQAKAEHIKAQLAAEKALEEQIRKDLEREEQARVEQARAEQAQLEQARLNQGNPPHALVDAPNQPVAQPAADELTSAAQAAMAIVEPVPAVATVSPVKQDDRSQAQIDMLKSELSDMRELLELQLTQTRFANLKGMQLACDRKLEQMGFGLHFRSEFHNQCDLSRVRKQDRAWKRTMDYVIERVKTVGCDLASSGGQIAFVGPTGAGKTTTIAKLATRYVLNNGRESIALVTVDNERLGSQSQLKSLAKILQIPLRSVACADDLPETLASLDYCRLVLIDTPGVSAAGINSDPFIQRLFDMPQVTKLAVLACNAQQRFQKSLLDALAGKHVRAAVLTKMDETDCLAETLDVVLTAKMPVAYTTDGQRIPNDIDIAEAQPLVTMAEAIVAKPEVESNASSDAGTLQKQSA</sequence>
<dbReference type="Gene3D" id="3.40.50.300">
    <property type="entry name" value="P-loop containing nucleotide triphosphate hydrolases"/>
    <property type="match status" value="1"/>
</dbReference>
<evidence type="ECO:0000256" key="3">
    <source>
        <dbReference type="ARBA" id="ARBA00014919"/>
    </source>
</evidence>
<evidence type="ECO:0000259" key="16">
    <source>
        <dbReference type="SMART" id="SM00382"/>
    </source>
</evidence>
<keyword evidence="19" id="KW-1185">Reference proteome</keyword>
<evidence type="ECO:0000313" key="19">
    <source>
        <dbReference type="Proteomes" id="UP001409585"/>
    </source>
</evidence>
<evidence type="ECO:0000256" key="15">
    <source>
        <dbReference type="SAM" id="MobiDB-lite"/>
    </source>
</evidence>
<keyword evidence="10" id="KW-0472">Membrane</keyword>
<dbReference type="GO" id="GO:0015031">
    <property type="term" value="P:protein transport"/>
    <property type="evidence" value="ECO:0007669"/>
    <property type="project" value="UniProtKB-KW"/>
</dbReference>
<keyword evidence="6" id="KW-0547">Nucleotide-binding</keyword>
<accession>A0AAV3U0D9</accession>
<dbReference type="InterPro" id="IPR027417">
    <property type="entry name" value="P-loop_NTPase"/>
</dbReference>
<evidence type="ECO:0000256" key="12">
    <source>
        <dbReference type="ARBA" id="ARBA00025337"/>
    </source>
</evidence>
<feature type="region of interest" description="Disordered" evidence="15">
    <location>
        <begin position="138"/>
        <end position="161"/>
    </location>
</feature>
<keyword evidence="14" id="KW-0175">Coiled coil</keyword>
<dbReference type="PANTHER" id="PTHR43134:SF3">
    <property type="entry name" value="FLAGELLAR BIOSYNTHESIS PROTEIN FLHF"/>
    <property type="match status" value="1"/>
</dbReference>
<dbReference type="AlphaFoldDB" id="A0AAV3U0D9"/>
<dbReference type="GO" id="GO:0005525">
    <property type="term" value="F:GTP binding"/>
    <property type="evidence" value="ECO:0007669"/>
    <property type="project" value="UniProtKB-KW"/>
</dbReference>
<dbReference type="Gene3D" id="1.20.120.1380">
    <property type="entry name" value="Flagellar FlhF biosynthesis protein, N domain"/>
    <property type="match status" value="1"/>
</dbReference>
<dbReference type="Pfam" id="PF00448">
    <property type="entry name" value="SRP54"/>
    <property type="match status" value="1"/>
</dbReference>
<comment type="caution">
    <text evidence="18">The sequence shown here is derived from an EMBL/GenBank/DDBJ whole genome shotgun (WGS) entry which is preliminary data.</text>
</comment>
<evidence type="ECO:0000256" key="14">
    <source>
        <dbReference type="SAM" id="Coils"/>
    </source>
</evidence>
<keyword evidence="5" id="KW-1003">Cell membrane</keyword>
<evidence type="ECO:0000256" key="8">
    <source>
        <dbReference type="ARBA" id="ARBA00022927"/>
    </source>
</evidence>
<protein>
    <recommendedName>
        <fullName evidence="3">Flagellar biosynthesis protein FlhF</fullName>
    </recommendedName>
    <alternativeName>
        <fullName evidence="13">Flagella-associated GTP-binding protein</fullName>
    </alternativeName>
</protein>
<keyword evidence="9" id="KW-0342">GTP-binding</keyword>
<evidence type="ECO:0000256" key="13">
    <source>
        <dbReference type="ARBA" id="ARBA00030866"/>
    </source>
</evidence>
<dbReference type="FunFam" id="3.40.50.300:FF:000695">
    <property type="entry name" value="Flagellar biosynthesis regulator FlhF"/>
    <property type="match status" value="1"/>
</dbReference>
<dbReference type="GO" id="GO:0005886">
    <property type="term" value="C:plasma membrane"/>
    <property type="evidence" value="ECO:0007669"/>
    <property type="project" value="UniProtKB-SubCell"/>
</dbReference>
<gene>
    <name evidence="18" type="ORF">GCM10025791_13160</name>
</gene>
<dbReference type="Proteomes" id="UP001409585">
    <property type="component" value="Unassembled WGS sequence"/>
</dbReference>
<evidence type="ECO:0000256" key="10">
    <source>
        <dbReference type="ARBA" id="ARBA00023136"/>
    </source>
</evidence>
<evidence type="ECO:0000256" key="7">
    <source>
        <dbReference type="ARBA" id="ARBA00022795"/>
    </source>
</evidence>
<dbReference type="GO" id="GO:0003924">
    <property type="term" value="F:GTPase activity"/>
    <property type="evidence" value="ECO:0007669"/>
    <property type="project" value="InterPro"/>
</dbReference>
<dbReference type="InterPro" id="IPR000897">
    <property type="entry name" value="SRP54_GTPase_dom"/>
</dbReference>
<keyword evidence="11" id="KW-1006">Bacterial flagellum protein export</keyword>
<dbReference type="SMART" id="SM00962">
    <property type="entry name" value="SRP54"/>
    <property type="match status" value="1"/>
</dbReference>
<evidence type="ECO:0000313" key="18">
    <source>
        <dbReference type="EMBL" id="GAA4936811.1"/>
    </source>
</evidence>
<dbReference type="GO" id="GO:0044781">
    <property type="term" value="P:bacterial-type flagellum organization"/>
    <property type="evidence" value="ECO:0007669"/>
    <property type="project" value="UniProtKB-KW"/>
</dbReference>
<dbReference type="RefSeq" id="WP_345418921.1">
    <property type="nucleotide sequence ID" value="NZ_AP031496.1"/>
</dbReference>
<dbReference type="SMART" id="SM00382">
    <property type="entry name" value="AAA"/>
    <property type="match status" value="1"/>
</dbReference>
<feature type="compositionally biased region" description="Polar residues" evidence="15">
    <location>
        <begin position="149"/>
        <end position="161"/>
    </location>
</feature>
<dbReference type="InterPro" id="IPR047040">
    <property type="entry name" value="FlhF__GTPase_dom"/>
</dbReference>
<comment type="function">
    <text evidence="12">Necessary for flagellar biosynthesis. May be involved in translocation of the flagellum.</text>
</comment>
<name>A0AAV3U0D9_9ALTE</name>
<keyword evidence="4" id="KW-0813">Transport</keyword>
<evidence type="ECO:0000256" key="5">
    <source>
        <dbReference type="ARBA" id="ARBA00022475"/>
    </source>
</evidence>
<proteinExistence type="inferred from homology"/>
<feature type="domain" description="AAA+ ATPase" evidence="16">
    <location>
        <begin position="447"/>
        <end position="590"/>
    </location>
</feature>
<evidence type="ECO:0000256" key="9">
    <source>
        <dbReference type="ARBA" id="ARBA00023134"/>
    </source>
</evidence>
<feature type="coiled-coil region" evidence="14">
    <location>
        <begin position="224"/>
        <end position="300"/>
    </location>
</feature>
<organism evidence="18 19">
    <name type="scientific">Halioxenophilus aromaticivorans</name>
    <dbReference type="NCBI Taxonomy" id="1306992"/>
    <lineage>
        <taxon>Bacteria</taxon>
        <taxon>Pseudomonadati</taxon>
        <taxon>Pseudomonadota</taxon>
        <taxon>Gammaproteobacteria</taxon>
        <taxon>Alteromonadales</taxon>
        <taxon>Alteromonadaceae</taxon>
        <taxon>Halioxenophilus</taxon>
    </lineage>
</organism>
<comment type="similarity">
    <text evidence="2">Belongs to the GTP-binding SRP family.</text>
</comment>
<dbReference type="GO" id="GO:0005047">
    <property type="term" value="F:signal recognition particle binding"/>
    <property type="evidence" value="ECO:0007669"/>
    <property type="project" value="TreeGrafter"/>
</dbReference>
<evidence type="ECO:0000256" key="6">
    <source>
        <dbReference type="ARBA" id="ARBA00022741"/>
    </source>
</evidence>
<evidence type="ECO:0000259" key="17">
    <source>
        <dbReference type="SMART" id="SM00962"/>
    </source>
</evidence>
<evidence type="ECO:0000256" key="4">
    <source>
        <dbReference type="ARBA" id="ARBA00022448"/>
    </source>
</evidence>
<dbReference type="EMBL" id="BAABLX010000007">
    <property type="protein sequence ID" value="GAA4936811.1"/>
    <property type="molecule type" value="Genomic_DNA"/>
</dbReference>
<dbReference type="PANTHER" id="PTHR43134">
    <property type="entry name" value="SIGNAL RECOGNITION PARTICLE RECEPTOR SUBUNIT ALPHA"/>
    <property type="match status" value="1"/>
</dbReference>
<feature type="domain" description="SRP54-type proteins GTP-binding" evidence="17">
    <location>
        <begin position="448"/>
        <end position="639"/>
    </location>
</feature>
<keyword evidence="7" id="KW-1005">Bacterial flagellum biogenesis</keyword>
<evidence type="ECO:0000256" key="1">
    <source>
        <dbReference type="ARBA" id="ARBA00004413"/>
    </source>
</evidence>
<dbReference type="InterPro" id="IPR003593">
    <property type="entry name" value="AAA+_ATPase"/>
</dbReference>
<dbReference type="SUPFAM" id="SSF52540">
    <property type="entry name" value="P-loop containing nucleoside triphosphate hydrolases"/>
    <property type="match status" value="1"/>
</dbReference>
<reference evidence="19" key="1">
    <citation type="journal article" date="2019" name="Int. J. Syst. Evol. Microbiol.">
        <title>The Global Catalogue of Microorganisms (GCM) 10K type strain sequencing project: providing services to taxonomists for standard genome sequencing and annotation.</title>
        <authorList>
            <consortium name="The Broad Institute Genomics Platform"/>
            <consortium name="The Broad Institute Genome Sequencing Center for Infectious Disease"/>
            <person name="Wu L."/>
            <person name="Ma J."/>
        </authorList>
    </citation>
    <scope>NUCLEOTIDE SEQUENCE [LARGE SCALE GENOMIC DNA]</scope>
    <source>
        <strain evidence="19">JCM 19134</strain>
    </source>
</reference>
<dbReference type="CDD" id="cd17873">
    <property type="entry name" value="FlhF"/>
    <property type="match status" value="1"/>
</dbReference>
<comment type="subcellular location">
    <subcellularLocation>
        <location evidence="1">Cell membrane</location>
        <topology evidence="1">Peripheral membrane protein</topology>
        <orientation evidence="1">Cytoplasmic side</orientation>
    </subcellularLocation>
</comment>
<keyword evidence="8" id="KW-0653">Protein transport</keyword>
<evidence type="ECO:0000256" key="11">
    <source>
        <dbReference type="ARBA" id="ARBA00023225"/>
    </source>
</evidence>